<dbReference type="AlphaFoldDB" id="M2SR30"/>
<organism evidence="2 3">
    <name type="scientific">Cochliobolus sativus (strain ND90Pr / ATCC 201652)</name>
    <name type="common">Common root rot and spot blotch fungus</name>
    <name type="synonym">Bipolaris sorokiniana</name>
    <dbReference type="NCBI Taxonomy" id="665912"/>
    <lineage>
        <taxon>Eukaryota</taxon>
        <taxon>Fungi</taxon>
        <taxon>Dikarya</taxon>
        <taxon>Ascomycota</taxon>
        <taxon>Pezizomycotina</taxon>
        <taxon>Dothideomycetes</taxon>
        <taxon>Pleosporomycetidae</taxon>
        <taxon>Pleosporales</taxon>
        <taxon>Pleosporineae</taxon>
        <taxon>Pleosporaceae</taxon>
        <taxon>Bipolaris</taxon>
    </lineage>
</organism>
<reference evidence="2 3" key="1">
    <citation type="journal article" date="2012" name="PLoS Pathog.">
        <title>Diverse lifestyles and strategies of plant pathogenesis encoded in the genomes of eighteen Dothideomycetes fungi.</title>
        <authorList>
            <person name="Ohm R.A."/>
            <person name="Feau N."/>
            <person name="Henrissat B."/>
            <person name="Schoch C.L."/>
            <person name="Horwitz B.A."/>
            <person name="Barry K.W."/>
            <person name="Condon B.J."/>
            <person name="Copeland A.C."/>
            <person name="Dhillon B."/>
            <person name="Glaser F."/>
            <person name="Hesse C.N."/>
            <person name="Kosti I."/>
            <person name="LaButti K."/>
            <person name="Lindquist E.A."/>
            <person name="Lucas S."/>
            <person name="Salamov A.A."/>
            <person name="Bradshaw R.E."/>
            <person name="Ciuffetti L."/>
            <person name="Hamelin R.C."/>
            <person name="Kema G.H.J."/>
            <person name="Lawrence C."/>
            <person name="Scott J.A."/>
            <person name="Spatafora J.W."/>
            <person name="Turgeon B.G."/>
            <person name="de Wit P.J.G.M."/>
            <person name="Zhong S."/>
            <person name="Goodwin S.B."/>
            <person name="Grigoriev I.V."/>
        </authorList>
    </citation>
    <scope>NUCLEOTIDE SEQUENCE [LARGE SCALE GENOMIC DNA]</scope>
    <source>
        <strain evidence="3">ND90Pr / ATCC 201652</strain>
    </source>
</reference>
<dbReference type="Proteomes" id="UP000016934">
    <property type="component" value="Unassembled WGS sequence"/>
</dbReference>
<keyword evidence="3" id="KW-1185">Reference proteome</keyword>
<gene>
    <name evidence="2" type="ORF">COCSADRAFT_251322</name>
</gene>
<dbReference type="GeneID" id="19135223"/>
<dbReference type="HOGENOM" id="CLU_144265_0_0_1"/>
<name>M2SR30_COCSN</name>
<evidence type="ECO:0000313" key="2">
    <source>
        <dbReference type="EMBL" id="EMD59551.1"/>
    </source>
</evidence>
<reference evidence="3" key="2">
    <citation type="journal article" date="2013" name="PLoS Genet.">
        <title>Comparative genome structure, secondary metabolite, and effector coding capacity across Cochliobolus pathogens.</title>
        <authorList>
            <person name="Condon B.J."/>
            <person name="Leng Y."/>
            <person name="Wu D."/>
            <person name="Bushley K.E."/>
            <person name="Ohm R.A."/>
            <person name="Otillar R."/>
            <person name="Martin J."/>
            <person name="Schackwitz W."/>
            <person name="Grimwood J."/>
            <person name="MohdZainudin N."/>
            <person name="Xue C."/>
            <person name="Wang R."/>
            <person name="Manning V.A."/>
            <person name="Dhillon B."/>
            <person name="Tu Z.J."/>
            <person name="Steffenson B.J."/>
            <person name="Salamov A."/>
            <person name="Sun H."/>
            <person name="Lowry S."/>
            <person name="LaButti K."/>
            <person name="Han J."/>
            <person name="Copeland A."/>
            <person name="Lindquist E."/>
            <person name="Barry K."/>
            <person name="Schmutz J."/>
            <person name="Baker S.E."/>
            <person name="Ciuffetti L.M."/>
            <person name="Grigoriev I.V."/>
            <person name="Zhong S."/>
            <person name="Turgeon B.G."/>
        </authorList>
    </citation>
    <scope>NUCLEOTIDE SEQUENCE [LARGE SCALE GENOMIC DNA]</scope>
    <source>
        <strain evidence="3">ND90Pr / ATCC 201652</strain>
    </source>
</reference>
<proteinExistence type="predicted"/>
<dbReference type="RefSeq" id="XP_007704587.1">
    <property type="nucleotide sequence ID" value="XM_007706397.1"/>
</dbReference>
<evidence type="ECO:0000313" key="3">
    <source>
        <dbReference type="Proteomes" id="UP000016934"/>
    </source>
</evidence>
<accession>M2SR30</accession>
<protein>
    <submittedName>
        <fullName evidence="2">Uncharacterized protein</fullName>
    </submittedName>
</protein>
<dbReference type="EMBL" id="KB445652">
    <property type="protein sequence ID" value="EMD59551.1"/>
    <property type="molecule type" value="Genomic_DNA"/>
</dbReference>
<keyword evidence="1" id="KW-0812">Transmembrane</keyword>
<feature type="transmembrane region" description="Helical" evidence="1">
    <location>
        <begin position="53"/>
        <end position="76"/>
    </location>
</feature>
<keyword evidence="1" id="KW-1133">Transmembrane helix</keyword>
<dbReference type="OMA" id="NGCQITF"/>
<sequence>MPVTTILGGKKRYSIRRGIRSVEELETRPIKLKNPRTYLYLSKKTSSPSTRSTILTTMKLSALLFLLAGTSSAWIVKNCRSNLQHNWSAGHCYNYDVGTSLMYQSNNGCQITFYEREDYTGVGLGSKSQDKCLALPGNLRIRGVRCDE</sequence>
<keyword evidence="1" id="KW-0472">Membrane</keyword>
<dbReference type="KEGG" id="bsc:COCSADRAFT_251322"/>
<evidence type="ECO:0000256" key="1">
    <source>
        <dbReference type="SAM" id="Phobius"/>
    </source>
</evidence>
<dbReference type="OrthoDB" id="3738271at2759"/>